<accession>A0A8H4J339</accession>
<comment type="caution">
    <text evidence="2">The sequence shown here is derived from an EMBL/GenBank/DDBJ whole genome shotgun (WGS) entry which is preliminary data.</text>
</comment>
<reference evidence="2" key="1">
    <citation type="submission" date="2020-04" db="EMBL/GenBank/DDBJ databases">
        <title>Genome Assembly and Annotation of Botryosphaeria dothidea sdau 11-99, a Latent Pathogen of Apple Fruit Ring Rot in China.</title>
        <authorList>
            <person name="Yu C."/>
            <person name="Diao Y."/>
            <person name="Lu Q."/>
            <person name="Zhao J."/>
            <person name="Cui S."/>
            <person name="Peng C."/>
            <person name="He B."/>
            <person name="Liu H."/>
        </authorList>
    </citation>
    <scope>NUCLEOTIDE SEQUENCE [LARGE SCALE GENOMIC DNA]</scope>
    <source>
        <strain evidence="2">Sdau11-99</strain>
    </source>
</reference>
<evidence type="ECO:0000313" key="3">
    <source>
        <dbReference type="Proteomes" id="UP000572817"/>
    </source>
</evidence>
<dbReference type="OrthoDB" id="5030973at2759"/>
<proteinExistence type="predicted"/>
<evidence type="ECO:0000313" key="2">
    <source>
        <dbReference type="EMBL" id="KAF4311834.1"/>
    </source>
</evidence>
<feature type="region of interest" description="Disordered" evidence="1">
    <location>
        <begin position="250"/>
        <end position="273"/>
    </location>
</feature>
<evidence type="ECO:0000256" key="1">
    <source>
        <dbReference type="SAM" id="MobiDB-lite"/>
    </source>
</evidence>
<sequence length="273" mass="29968">MANEGGHQGNAPDSEYNHNVFGNDPSLYEVLGPESSETLGAFKITNPDADQFQRPMILVSPKDSNFKKTVELVLCIHGWEDPSKKVPMTLVVLGVNLFSHARDFRIQSVRIWLSFGEDETRPPNLAAARPVVVAYAPFVRQEHGNSSEAENTENPSYAASVGVSYVANVEGTASRKDTVSYTRRHFDKGSAQRTYDERAGRVHGVEWYYEQNSMQSASALHPLNPYPSTSNPLASNPARMSVATAPASAYAPAQHLSTTSPTVSSSDSWRAHW</sequence>
<name>A0A8H4J339_9PEZI</name>
<gene>
    <name evidence="2" type="ORF">GTA08_BOTSDO12628</name>
</gene>
<dbReference type="EMBL" id="WWBZ02000008">
    <property type="protein sequence ID" value="KAF4311834.1"/>
    <property type="molecule type" value="Genomic_DNA"/>
</dbReference>
<dbReference type="Proteomes" id="UP000572817">
    <property type="component" value="Unassembled WGS sequence"/>
</dbReference>
<organism evidence="2 3">
    <name type="scientific">Botryosphaeria dothidea</name>
    <dbReference type="NCBI Taxonomy" id="55169"/>
    <lineage>
        <taxon>Eukaryota</taxon>
        <taxon>Fungi</taxon>
        <taxon>Dikarya</taxon>
        <taxon>Ascomycota</taxon>
        <taxon>Pezizomycotina</taxon>
        <taxon>Dothideomycetes</taxon>
        <taxon>Dothideomycetes incertae sedis</taxon>
        <taxon>Botryosphaeriales</taxon>
        <taxon>Botryosphaeriaceae</taxon>
        <taxon>Botryosphaeria</taxon>
    </lineage>
</organism>
<dbReference type="AlphaFoldDB" id="A0A8H4J339"/>
<protein>
    <submittedName>
        <fullName evidence="2">Uncharacterized protein</fullName>
    </submittedName>
</protein>
<keyword evidence="3" id="KW-1185">Reference proteome</keyword>